<dbReference type="InterPro" id="IPR029046">
    <property type="entry name" value="LolA/LolB/LppX"/>
</dbReference>
<keyword evidence="3" id="KW-0472">Membrane</keyword>
<dbReference type="Gene3D" id="2.50.20.20">
    <property type="match status" value="1"/>
</dbReference>
<evidence type="ECO:0000256" key="3">
    <source>
        <dbReference type="ARBA" id="ARBA00022475"/>
    </source>
</evidence>
<evidence type="ECO:0000313" key="6">
    <source>
        <dbReference type="Proteomes" id="UP000516957"/>
    </source>
</evidence>
<comment type="caution">
    <text evidence="5">The sequence shown here is derived from an EMBL/GenBank/DDBJ whole genome shotgun (WGS) entry which is preliminary data.</text>
</comment>
<protein>
    <submittedName>
        <fullName evidence="5">Lipoprotein LprG</fullName>
    </submittedName>
</protein>
<dbReference type="RefSeq" id="WP_179616790.1">
    <property type="nucleotide sequence ID" value="NZ_CP059163.1"/>
</dbReference>
<sequence>MRAPTLAALAASGLMALGGLSACSSDDSAPAEDAPSAEEVLAEAKTTLDETSGVQVRLATDDLPEGVEGLLGAEGVGTPSPAAFDGVITVRFAGFEPEVPVVGVDDVVYAQVPLTTGWSQIDPAEYGAPDPAALLGPEGGFSSLLTSTEEVEVGEQVRGGTDNRDVLTTYTGTISGEVAATIIPSAEGDFDASYSISDDGELRSMVLTGAFYGDGESMTYTIDFDDYGSSPQITAPE</sequence>
<organism evidence="5 6">
    <name type="scientific">Nocardioides marinisabuli</name>
    <dbReference type="NCBI Taxonomy" id="419476"/>
    <lineage>
        <taxon>Bacteria</taxon>
        <taxon>Bacillati</taxon>
        <taxon>Actinomycetota</taxon>
        <taxon>Actinomycetes</taxon>
        <taxon>Propionibacteriales</taxon>
        <taxon>Nocardioidaceae</taxon>
        <taxon>Nocardioides</taxon>
    </lineage>
</organism>
<accession>A0A7Y9F471</accession>
<dbReference type="EMBL" id="JACCBE010000001">
    <property type="protein sequence ID" value="NYD59323.1"/>
    <property type="molecule type" value="Genomic_DNA"/>
</dbReference>
<gene>
    <name evidence="5" type="ORF">BKA08_003561</name>
</gene>
<dbReference type="SUPFAM" id="SSF89392">
    <property type="entry name" value="Prokaryotic lipoproteins and lipoprotein localization factors"/>
    <property type="match status" value="1"/>
</dbReference>
<name>A0A7Y9F471_9ACTN</name>
<dbReference type="CDD" id="cd16334">
    <property type="entry name" value="LppX-like"/>
    <property type="match status" value="1"/>
</dbReference>
<evidence type="ECO:0000313" key="5">
    <source>
        <dbReference type="EMBL" id="NYD59323.1"/>
    </source>
</evidence>
<evidence type="ECO:0000256" key="2">
    <source>
        <dbReference type="ARBA" id="ARBA00009194"/>
    </source>
</evidence>
<comment type="subcellular location">
    <subcellularLocation>
        <location evidence="1">Cell envelope</location>
    </subcellularLocation>
</comment>
<dbReference type="InterPro" id="IPR009830">
    <property type="entry name" value="LppX/LprAFG"/>
</dbReference>
<reference evidence="5 6" key="1">
    <citation type="submission" date="2020-07" db="EMBL/GenBank/DDBJ databases">
        <title>Sequencing the genomes of 1000 actinobacteria strains.</title>
        <authorList>
            <person name="Klenk H.-P."/>
        </authorList>
    </citation>
    <scope>NUCLEOTIDE SEQUENCE [LARGE SCALE GENOMIC DNA]</scope>
    <source>
        <strain evidence="5 6">DSM 18965</strain>
    </source>
</reference>
<evidence type="ECO:0000256" key="1">
    <source>
        <dbReference type="ARBA" id="ARBA00004196"/>
    </source>
</evidence>
<keyword evidence="5" id="KW-0449">Lipoprotein</keyword>
<keyword evidence="6" id="KW-1185">Reference proteome</keyword>
<dbReference type="PROSITE" id="PS51257">
    <property type="entry name" value="PROKAR_LIPOPROTEIN"/>
    <property type="match status" value="1"/>
</dbReference>
<keyword evidence="3" id="KW-1003">Cell membrane</keyword>
<dbReference type="Proteomes" id="UP000516957">
    <property type="component" value="Unassembled WGS sequence"/>
</dbReference>
<feature type="signal peptide" evidence="4">
    <location>
        <begin position="1"/>
        <end position="21"/>
    </location>
</feature>
<proteinExistence type="inferred from homology"/>
<evidence type="ECO:0000256" key="4">
    <source>
        <dbReference type="SAM" id="SignalP"/>
    </source>
</evidence>
<dbReference type="GO" id="GO:0030313">
    <property type="term" value="C:cell envelope"/>
    <property type="evidence" value="ECO:0007669"/>
    <property type="project" value="UniProtKB-SubCell"/>
</dbReference>
<keyword evidence="4" id="KW-0732">Signal</keyword>
<dbReference type="AlphaFoldDB" id="A0A7Y9F471"/>
<dbReference type="Pfam" id="PF07161">
    <property type="entry name" value="LppX_LprAFG"/>
    <property type="match status" value="1"/>
</dbReference>
<comment type="similarity">
    <text evidence="2">Belongs to the LppX/LprAFG lipoprotein family.</text>
</comment>
<feature type="chain" id="PRO_5039467262" evidence="4">
    <location>
        <begin position="22"/>
        <end position="237"/>
    </location>
</feature>